<evidence type="ECO:0000256" key="3">
    <source>
        <dbReference type="ARBA" id="ARBA00001907"/>
    </source>
</evidence>
<evidence type="ECO:0000313" key="15">
    <source>
        <dbReference type="Proteomes" id="UP000829992"/>
    </source>
</evidence>
<protein>
    <recommendedName>
        <fullName evidence="6">Phthiocerol/phthiodiolone dimycocerosyl transferase</fullName>
        <ecNumber evidence="5">2.3.1.282</ecNumber>
    </recommendedName>
    <alternativeName>
        <fullName evidence="11">Acyltransferase PapA5</fullName>
    </alternativeName>
    <alternativeName>
        <fullName evidence="9">Phthiocerol/phthiodiolone O-acyltransferase</fullName>
    </alternativeName>
    <alternativeName>
        <fullName evidence="10">Polyketide synthase-associated protein A5</fullName>
    </alternativeName>
</protein>
<dbReference type="EMBL" id="CP097289">
    <property type="protein sequence ID" value="UQT61252.1"/>
    <property type="molecule type" value="Genomic_DNA"/>
</dbReference>
<evidence type="ECO:0000256" key="10">
    <source>
        <dbReference type="ARBA" id="ARBA00032317"/>
    </source>
</evidence>
<dbReference type="Gene3D" id="3.30.559.10">
    <property type="entry name" value="Chloramphenicol acetyltransferase-like domain"/>
    <property type="match status" value="1"/>
</dbReference>
<evidence type="ECO:0000259" key="13">
    <source>
        <dbReference type="Pfam" id="PF16911"/>
    </source>
</evidence>
<evidence type="ECO:0000256" key="5">
    <source>
        <dbReference type="ARBA" id="ARBA00012866"/>
    </source>
</evidence>
<feature type="domain" description="Phthiocerol/phthiodiolone dimycocerosyl transferase C-terminal" evidence="13">
    <location>
        <begin position="185"/>
        <end position="331"/>
    </location>
</feature>
<dbReference type="Pfam" id="PF16911">
    <property type="entry name" value="PapA_C"/>
    <property type="match status" value="1"/>
</dbReference>
<dbReference type="InterPro" id="IPR031641">
    <property type="entry name" value="PapA_C"/>
</dbReference>
<proteinExistence type="inferred from homology"/>
<evidence type="ECO:0000256" key="4">
    <source>
        <dbReference type="ARBA" id="ARBA00006558"/>
    </source>
</evidence>
<comment type="similarity">
    <text evidence="4">Belongs to the acyltransferase PapA5 family.</text>
</comment>
<name>A0ABY4Q6A8_9ACTN</name>
<evidence type="ECO:0000256" key="8">
    <source>
        <dbReference type="ARBA" id="ARBA00023315"/>
    </source>
</evidence>
<comment type="catalytic activity">
    <reaction evidence="2">
        <text>2 a mycocerosyl-[mycocerosic acid synthase] + a phenolphthiocerol = a dimycocerosyl phenolphthiocerol + 2 holo-[mycocerosic acid synthase].</text>
        <dbReference type="EC" id="2.3.1.282"/>
    </reaction>
</comment>
<dbReference type="Proteomes" id="UP000829992">
    <property type="component" value="Chromosome"/>
</dbReference>
<dbReference type="EC" id="2.3.1.282" evidence="5"/>
<dbReference type="PANTHER" id="PTHR28037:SF1">
    <property type="entry name" value="ALCOHOL O-ACETYLTRANSFERASE 1-RELATED"/>
    <property type="match status" value="1"/>
</dbReference>
<dbReference type="InterPro" id="IPR023213">
    <property type="entry name" value="CAT-like_dom_sf"/>
</dbReference>
<reference evidence="14 15" key="1">
    <citation type="submission" date="2022-05" db="EMBL/GenBank/DDBJ databases">
        <authorList>
            <person name="Zhou X."/>
            <person name="Li K."/>
            <person name="Man Y."/>
        </authorList>
    </citation>
    <scope>NUCLEOTIDE SEQUENCE [LARGE SCALE GENOMIC DNA]</scope>
    <source>
        <strain evidence="14 15">MS405</strain>
    </source>
</reference>
<dbReference type="Gene3D" id="3.30.559.30">
    <property type="entry name" value="Nonribosomal peptide synthetase, condensation domain"/>
    <property type="match status" value="1"/>
</dbReference>
<gene>
    <name evidence="14" type="ORF">M4V62_42720</name>
</gene>
<organism evidence="14 15">
    <name type="scientific">Streptomyces durmitorensis</name>
    <dbReference type="NCBI Taxonomy" id="319947"/>
    <lineage>
        <taxon>Bacteria</taxon>
        <taxon>Bacillati</taxon>
        <taxon>Actinomycetota</taxon>
        <taxon>Actinomycetes</taxon>
        <taxon>Kitasatosporales</taxon>
        <taxon>Streptomycetaceae</taxon>
        <taxon>Streptomyces</taxon>
    </lineage>
</organism>
<evidence type="ECO:0000256" key="6">
    <source>
        <dbReference type="ARBA" id="ARBA00013449"/>
    </source>
</evidence>
<evidence type="ECO:0000313" key="14">
    <source>
        <dbReference type="EMBL" id="UQT61252.1"/>
    </source>
</evidence>
<keyword evidence="7" id="KW-0808">Transferase</keyword>
<evidence type="ECO:0000256" key="12">
    <source>
        <dbReference type="SAM" id="MobiDB-lite"/>
    </source>
</evidence>
<accession>A0ABY4Q6A8</accession>
<evidence type="ECO:0000256" key="1">
    <source>
        <dbReference type="ARBA" id="ARBA00000026"/>
    </source>
</evidence>
<comment type="catalytic activity">
    <reaction evidence="1">
        <text>2 a mycocerosyl-[mycocerosic acid synthase] + a phthiocerol = a dimycocerosyl phthiocerol + 2 holo-[mycocerosic acid synthase].</text>
        <dbReference type="EC" id="2.3.1.282"/>
    </reaction>
</comment>
<evidence type="ECO:0000256" key="2">
    <source>
        <dbReference type="ARBA" id="ARBA00000625"/>
    </source>
</evidence>
<evidence type="ECO:0000256" key="7">
    <source>
        <dbReference type="ARBA" id="ARBA00022679"/>
    </source>
</evidence>
<feature type="compositionally biased region" description="Low complexity" evidence="12">
    <location>
        <begin position="152"/>
        <end position="168"/>
    </location>
</feature>
<dbReference type="PANTHER" id="PTHR28037">
    <property type="entry name" value="ALCOHOL O-ACETYLTRANSFERASE 1-RELATED"/>
    <property type="match status" value="1"/>
</dbReference>
<sequence length="401" mass="42094">MRRNPLQFSLVAEMDRHITEAELAVALVKLRRRHPMLGVTVDRTAPAAVYRATSAAIPVTTLAEGTPWQAVVAAEQTRPISPAPGGPWVRAVLLPGGRRCDIVLTFAHQVTDGVGGLRALLDLVAILDGAEPAPGRVPEALEDLLARQITAPETTDTSGATDTASPSADDPRMSGGGELAPFSGQVPHLQALALDQELTSRLVHRCRQESTSVHAALCAAAAVVFHRRGRDFVRVLTPMDLRRACGLPDEVVNRFAGARTASEAHEADDFWKLARGTRESLARQRTPGALKAAGAALAEHAPTSAEEAEAMMGAATAADIQITNLGVAEPWRQSTETLTALWGPGQITQLRGEHVLGVVTVGGRLRMTELTHDPVAGLVGDIAVVLAEACAGSGNGADSGT</sequence>
<evidence type="ECO:0000256" key="11">
    <source>
        <dbReference type="ARBA" id="ARBA00033407"/>
    </source>
</evidence>
<feature type="region of interest" description="Disordered" evidence="12">
    <location>
        <begin position="150"/>
        <end position="181"/>
    </location>
</feature>
<evidence type="ECO:0000256" key="9">
    <source>
        <dbReference type="ARBA" id="ARBA00030465"/>
    </source>
</evidence>
<keyword evidence="8" id="KW-0012">Acyltransferase</keyword>
<dbReference type="SUPFAM" id="SSF52777">
    <property type="entry name" value="CoA-dependent acyltransferases"/>
    <property type="match status" value="2"/>
</dbReference>
<dbReference type="InterPro" id="IPR052058">
    <property type="entry name" value="Alcohol_O-acetyltransferase"/>
</dbReference>
<keyword evidence="15" id="KW-1185">Reference proteome</keyword>
<comment type="catalytic activity">
    <reaction evidence="3">
        <text>2 a mycocerosyl-[mycocerosic acid synthase] + a phthiodiolone = a dimycocerosyl phthiodiolone + 2 holo-[mycocerosic acid synthase].</text>
        <dbReference type="EC" id="2.3.1.282"/>
    </reaction>
</comment>
<dbReference type="RefSeq" id="WP_249592584.1">
    <property type="nucleotide sequence ID" value="NZ_BAAAQL010000038.1"/>
</dbReference>